<reference evidence="2 3" key="1">
    <citation type="submission" date="2020-05" db="EMBL/GenBank/DDBJ databases">
        <title>Complete genome sequence of of a novel Thermoleptolyngbya strain isolated from hot springs of Ganzi, Sichuan China.</title>
        <authorList>
            <person name="Tang J."/>
            <person name="Daroch M."/>
            <person name="Li L."/>
            <person name="Waleron K."/>
            <person name="Waleron M."/>
            <person name="Waleron M."/>
        </authorList>
    </citation>
    <scope>NUCLEOTIDE SEQUENCE [LARGE SCALE GENOMIC DNA]</scope>
    <source>
        <strain evidence="2 3">PKUAC-SCTA183</strain>
    </source>
</reference>
<feature type="transmembrane region" description="Helical" evidence="1">
    <location>
        <begin position="82"/>
        <end position="99"/>
    </location>
</feature>
<dbReference type="EMBL" id="CP053661">
    <property type="protein sequence ID" value="QKD85002.1"/>
    <property type="molecule type" value="Genomic_DNA"/>
</dbReference>
<feature type="transmembrane region" description="Helical" evidence="1">
    <location>
        <begin position="111"/>
        <end position="134"/>
    </location>
</feature>
<dbReference type="Proteomes" id="UP000505210">
    <property type="component" value="Chromosome"/>
</dbReference>
<protein>
    <submittedName>
        <fullName evidence="2">Uncharacterized protein</fullName>
    </submittedName>
</protein>
<sequence length="145" mass="15273">MERLQAERIESIKAGGLSALVCGTVVLVGAIANTVLATRWNALTVFSLNWSIGLHLAHAMLAGLLFGVTYRYVVRQGENPHLSAGAVLAFALVRGLAQLETGWTLHGNPTLLLLLGGESALMLAIAAGVLNVALSRKAIQPFVSF</sequence>
<dbReference type="PANTHER" id="PTHR36383">
    <property type="entry name" value="OS09G0529350 PROTEIN"/>
    <property type="match status" value="1"/>
</dbReference>
<evidence type="ECO:0000313" key="3">
    <source>
        <dbReference type="Proteomes" id="UP000505210"/>
    </source>
</evidence>
<keyword evidence="1" id="KW-0812">Transmembrane</keyword>
<keyword evidence="1" id="KW-0472">Membrane</keyword>
<feature type="transmembrane region" description="Helical" evidence="1">
    <location>
        <begin position="52"/>
        <end position="70"/>
    </location>
</feature>
<dbReference type="AlphaFoldDB" id="A0A6M8BFJ8"/>
<keyword evidence="3" id="KW-1185">Reference proteome</keyword>
<dbReference type="KEGG" id="theu:HPC62_16230"/>
<accession>A0A6M8BFJ8</accession>
<organism evidence="2 3">
    <name type="scientific">Thermoleptolyngbya sichuanensis A183</name>
    <dbReference type="NCBI Taxonomy" id="2737172"/>
    <lineage>
        <taxon>Bacteria</taxon>
        <taxon>Bacillati</taxon>
        <taxon>Cyanobacteriota</taxon>
        <taxon>Cyanophyceae</taxon>
        <taxon>Oculatellales</taxon>
        <taxon>Oculatellaceae</taxon>
        <taxon>Thermoleptolyngbya</taxon>
        <taxon>Thermoleptolyngbya sichuanensis</taxon>
    </lineage>
</organism>
<dbReference type="PANTHER" id="PTHR36383:SF1">
    <property type="entry name" value="PROTEIN, PUTATIVE-RELATED"/>
    <property type="match status" value="1"/>
</dbReference>
<evidence type="ECO:0000256" key="1">
    <source>
        <dbReference type="SAM" id="Phobius"/>
    </source>
</evidence>
<gene>
    <name evidence="2" type="ORF">HPC62_16230</name>
</gene>
<evidence type="ECO:0000313" key="2">
    <source>
        <dbReference type="EMBL" id="QKD85002.1"/>
    </source>
</evidence>
<name>A0A6M8BFJ8_9CYAN</name>
<keyword evidence="1" id="KW-1133">Transmembrane helix</keyword>
<feature type="transmembrane region" description="Helical" evidence="1">
    <location>
        <begin position="12"/>
        <end position="32"/>
    </location>
</feature>
<proteinExistence type="predicted"/>